<dbReference type="Proteomes" id="UP001228905">
    <property type="component" value="Unassembled WGS sequence"/>
</dbReference>
<dbReference type="RefSeq" id="WP_307349815.1">
    <property type="nucleotide sequence ID" value="NZ_JAUSVS010000004.1"/>
</dbReference>
<organism evidence="2 3">
    <name type="scientific">Caulobacter ginsengisoli</name>
    <dbReference type="NCBI Taxonomy" id="400775"/>
    <lineage>
        <taxon>Bacteria</taxon>
        <taxon>Pseudomonadati</taxon>
        <taxon>Pseudomonadota</taxon>
        <taxon>Alphaproteobacteria</taxon>
        <taxon>Caulobacterales</taxon>
        <taxon>Caulobacteraceae</taxon>
        <taxon>Caulobacter</taxon>
    </lineage>
</organism>
<dbReference type="Pfam" id="PF00144">
    <property type="entry name" value="Beta-lactamase"/>
    <property type="match status" value="1"/>
</dbReference>
<evidence type="ECO:0000259" key="1">
    <source>
        <dbReference type="Pfam" id="PF00144"/>
    </source>
</evidence>
<accession>A0ABU0IS73</accession>
<reference evidence="2 3" key="1">
    <citation type="submission" date="2023-07" db="EMBL/GenBank/DDBJ databases">
        <title>Genomic Encyclopedia of Type Strains, Phase IV (KMG-IV): sequencing the most valuable type-strain genomes for metagenomic binning, comparative biology and taxonomic classification.</title>
        <authorList>
            <person name="Goeker M."/>
        </authorList>
    </citation>
    <scope>NUCLEOTIDE SEQUENCE [LARGE SCALE GENOMIC DNA]</scope>
    <source>
        <strain evidence="2 3">DSM 18695</strain>
    </source>
</reference>
<comment type="caution">
    <text evidence="2">The sequence shown here is derived from an EMBL/GenBank/DDBJ whole genome shotgun (WGS) entry which is preliminary data.</text>
</comment>
<gene>
    <name evidence="2" type="ORF">QO010_002642</name>
</gene>
<proteinExistence type="predicted"/>
<dbReference type="Gene3D" id="3.40.710.10">
    <property type="entry name" value="DD-peptidase/beta-lactamase superfamily"/>
    <property type="match status" value="1"/>
</dbReference>
<dbReference type="EMBL" id="JAUSVS010000004">
    <property type="protein sequence ID" value="MDQ0464858.1"/>
    <property type="molecule type" value="Genomic_DNA"/>
</dbReference>
<keyword evidence="3" id="KW-1185">Reference proteome</keyword>
<sequence length="384" mass="40456">MSSPIQGTVAPGFEAVRAAFEANFLREGDYQELGAALAVYHRGALVADLWGGWADRARTRPWRRDSLINVWSATKGAVAVAVARLVDTGLLTYEDRVADHWPEFGQAGKGDTTVAQLMSHQAGLPGFAEPTSVDDQLDWAGCVGKLERQAPLWPPGEASSYHAMTYGWLAGELIRRVTGQTPGDFLAEQVAGPLGADIFVGLPPALEDRVAEIVGPTAPLDEALLAALPPAALMALSNPQQDPESPNRREWRAAQVPAANGHASALGLAKLYAALVFDGLDGVRVLSAGAVRRMLQPAVGAGRVDMFLGFDDCWSMGMALNRPGIYGPNSEAYGHSGWGGSFGCADPDAEVAIGYVCNRMGPELVGDPRTGGLCEAVLGAAKAR</sequence>
<evidence type="ECO:0000313" key="2">
    <source>
        <dbReference type="EMBL" id="MDQ0464858.1"/>
    </source>
</evidence>
<dbReference type="InterPro" id="IPR052907">
    <property type="entry name" value="Beta-lactamase/esterase"/>
</dbReference>
<dbReference type="PANTHER" id="PTHR43319">
    <property type="entry name" value="BETA-LACTAMASE-RELATED"/>
    <property type="match status" value="1"/>
</dbReference>
<protein>
    <submittedName>
        <fullName evidence="2">CubicO group peptidase (Beta-lactamase class C family)</fullName>
    </submittedName>
</protein>
<name>A0ABU0IS73_9CAUL</name>
<feature type="domain" description="Beta-lactamase-related" evidence="1">
    <location>
        <begin position="29"/>
        <end position="363"/>
    </location>
</feature>
<dbReference type="InterPro" id="IPR012338">
    <property type="entry name" value="Beta-lactam/transpept-like"/>
</dbReference>
<dbReference type="InterPro" id="IPR001466">
    <property type="entry name" value="Beta-lactam-related"/>
</dbReference>
<evidence type="ECO:0000313" key="3">
    <source>
        <dbReference type="Proteomes" id="UP001228905"/>
    </source>
</evidence>
<dbReference type="SUPFAM" id="SSF56601">
    <property type="entry name" value="beta-lactamase/transpeptidase-like"/>
    <property type="match status" value="1"/>
</dbReference>
<dbReference type="PANTHER" id="PTHR43319:SF3">
    <property type="entry name" value="BETA-LACTAMASE-RELATED DOMAIN-CONTAINING PROTEIN"/>
    <property type="match status" value="1"/>
</dbReference>